<proteinExistence type="predicted"/>
<dbReference type="InterPro" id="IPR024361">
    <property type="entry name" value="BACON"/>
</dbReference>
<feature type="domain" description="PA14" evidence="1">
    <location>
        <begin position="43"/>
        <end position="181"/>
    </location>
</feature>
<name>A0A2H0VCC0_9BACT</name>
<evidence type="ECO:0000259" key="1">
    <source>
        <dbReference type="PROSITE" id="PS51820"/>
    </source>
</evidence>
<dbReference type="Proteomes" id="UP000230557">
    <property type="component" value="Unassembled WGS sequence"/>
</dbReference>
<evidence type="ECO:0000313" key="2">
    <source>
        <dbReference type="EMBL" id="PIR96768.1"/>
    </source>
</evidence>
<evidence type="ECO:0000313" key="3">
    <source>
        <dbReference type="Proteomes" id="UP000230557"/>
    </source>
</evidence>
<dbReference type="AlphaFoldDB" id="A0A2H0VCC0"/>
<sequence>DTSLAPAGYTGTITISEPNAANQTVAVNYTLNGPPPVGCNPTGSGTGLTATVYNGVFFPPHVNQHVDPTINFDPADPIGVTYTGSGDNFSVKWDGEIEAQCTETYTFYARTDDGVRLWVNGVLLVDKWFGHPPTEYSGTIDLIAGQKYPIRMDFFEGGVTSVAQLFWSSPQTPKAIVPQSQLTPSPVGPTYTYTRAPATLNYSAVRNDPNPVSQNVTIQNTGNQTLNFTLSDDRPWMSISPTVFSVLPGANRVVSVSVTDTSLAPAGYTGTITISEPNAANQTVTVNYTVSAGLNYTFTRAPASLSYSANQGAGNPASQNVTITNTGNQDLSFIFSDDRSWISIVPAVFSVLPGANRVVSVSVTDTSLAPANYTGTVTISEPNAGNQTVAVDYTVNGVPLVGCNAAGIGTGLTATVFNGTNFNSQTNQHIDATINFNPSDPIGTTYAGGGDTFSVRWEGEIEARCTETYTFYILTDDGVRLWVNGILLIDKWFAQPPTEHTATINLIAGQKYPIRMEYFENTVFGVAQLFWSSPQTPKAIVPQSQLTPLAGAPIYTFNKAPSSLNFSAEQNGPNPASQNVTIQNTGDQNLDFTISDNRSWISVAPTTFSVAPGANRVFTVSVTDTSFAPGNYTGAVTISEPNAANQTVPVDYTVDAPPVPIPNVAVSISAVNGSGSFSLSDIKDGDILNFSITYRNDGPGDATQVKAGISASANISSITNFSCPGLCFGNYNNFTYPSILSTGEFFTVTFDATVSTLTTQPRELVIIDTFGTYDPGAIPFSARIILLAKTQTSKSPEFIEIPPE</sequence>
<dbReference type="PROSITE" id="PS51820">
    <property type="entry name" value="PA14"/>
    <property type="match status" value="2"/>
</dbReference>
<dbReference type="InterPro" id="IPR013783">
    <property type="entry name" value="Ig-like_fold"/>
</dbReference>
<dbReference type="Gene3D" id="3.90.182.10">
    <property type="entry name" value="Toxin - Anthrax Protective Antigen,domain 1"/>
    <property type="match status" value="2"/>
</dbReference>
<protein>
    <recommendedName>
        <fullName evidence="1">PA14 domain-containing protein</fullName>
    </recommendedName>
</protein>
<dbReference type="Pfam" id="PF07691">
    <property type="entry name" value="PA14"/>
    <property type="match status" value="2"/>
</dbReference>
<dbReference type="Gene3D" id="2.60.40.10">
    <property type="entry name" value="Immunoglobulins"/>
    <property type="match status" value="1"/>
</dbReference>
<accession>A0A2H0VCC0</accession>
<dbReference type="SMART" id="SM00758">
    <property type="entry name" value="PA14"/>
    <property type="match status" value="2"/>
</dbReference>
<comment type="caution">
    <text evidence="2">The sequence shown here is derived from an EMBL/GenBank/DDBJ whole genome shotgun (WGS) entry which is preliminary data.</text>
</comment>
<gene>
    <name evidence="2" type="ORF">COT91_05075</name>
</gene>
<dbReference type="Pfam" id="PF19190">
    <property type="entry name" value="BACON_2"/>
    <property type="match status" value="3"/>
</dbReference>
<dbReference type="InterPro" id="IPR037524">
    <property type="entry name" value="PA14/GLEYA"/>
</dbReference>
<organism evidence="2 3">
    <name type="scientific">Candidatus Doudnabacteria bacterium CG10_big_fil_rev_8_21_14_0_10_41_10</name>
    <dbReference type="NCBI Taxonomy" id="1974551"/>
    <lineage>
        <taxon>Bacteria</taxon>
        <taxon>Candidatus Doudnaibacteriota</taxon>
    </lineage>
</organism>
<dbReference type="InterPro" id="IPR011658">
    <property type="entry name" value="PA14_dom"/>
</dbReference>
<feature type="domain" description="PA14" evidence="1">
    <location>
        <begin position="407"/>
        <end position="545"/>
    </location>
</feature>
<feature type="non-terminal residue" evidence="2">
    <location>
        <position position="1"/>
    </location>
</feature>
<reference evidence="3" key="1">
    <citation type="submission" date="2017-09" db="EMBL/GenBank/DDBJ databases">
        <title>Depth-based differentiation of microbial function through sediment-hosted aquifers and enrichment of novel symbionts in the deep terrestrial subsurface.</title>
        <authorList>
            <person name="Probst A.J."/>
            <person name="Ladd B."/>
            <person name="Jarett J.K."/>
            <person name="Geller-Mcgrath D.E."/>
            <person name="Sieber C.M.K."/>
            <person name="Emerson J.B."/>
            <person name="Anantharaman K."/>
            <person name="Thomas B.C."/>
            <person name="Malmstrom R."/>
            <person name="Stieglmeier M."/>
            <person name="Klingl A."/>
            <person name="Woyke T."/>
            <person name="Ryan C.M."/>
            <person name="Banfield J.F."/>
        </authorList>
    </citation>
    <scope>NUCLEOTIDE SEQUENCE [LARGE SCALE GENOMIC DNA]</scope>
</reference>
<dbReference type="EMBL" id="PFAJ01000064">
    <property type="protein sequence ID" value="PIR96768.1"/>
    <property type="molecule type" value="Genomic_DNA"/>
</dbReference>
<dbReference type="SUPFAM" id="SSF56988">
    <property type="entry name" value="Anthrax protective antigen"/>
    <property type="match status" value="2"/>
</dbReference>